<evidence type="ECO:0000256" key="1">
    <source>
        <dbReference type="ARBA" id="ARBA00009437"/>
    </source>
</evidence>
<keyword evidence="7" id="KW-1185">Reference proteome</keyword>
<dbReference type="PANTHER" id="PTHR30537:SF5">
    <property type="entry name" value="HTH-TYPE TRANSCRIPTIONAL ACTIVATOR TTDR-RELATED"/>
    <property type="match status" value="1"/>
</dbReference>
<dbReference type="GO" id="GO:0043565">
    <property type="term" value="F:sequence-specific DNA binding"/>
    <property type="evidence" value="ECO:0007669"/>
    <property type="project" value="TreeGrafter"/>
</dbReference>
<dbReference type="SUPFAM" id="SSF46785">
    <property type="entry name" value="Winged helix' DNA-binding domain"/>
    <property type="match status" value="1"/>
</dbReference>
<dbReference type="PANTHER" id="PTHR30537">
    <property type="entry name" value="HTH-TYPE TRANSCRIPTIONAL REGULATOR"/>
    <property type="match status" value="1"/>
</dbReference>
<gene>
    <name evidence="6" type="ORF">AC731_016070</name>
</gene>
<keyword evidence="3" id="KW-0238">DNA-binding</keyword>
<evidence type="ECO:0000256" key="4">
    <source>
        <dbReference type="ARBA" id="ARBA00023163"/>
    </source>
</evidence>
<proteinExistence type="inferred from homology"/>
<feature type="domain" description="HTH lysR-type" evidence="5">
    <location>
        <begin position="1"/>
        <end position="59"/>
    </location>
</feature>
<evidence type="ECO:0000313" key="7">
    <source>
        <dbReference type="Proteomes" id="UP000036902"/>
    </source>
</evidence>
<dbReference type="InterPro" id="IPR000847">
    <property type="entry name" value="LysR_HTH_N"/>
</dbReference>
<dbReference type="InterPro" id="IPR005119">
    <property type="entry name" value="LysR_subst-bd"/>
</dbReference>
<keyword evidence="2" id="KW-0805">Transcription regulation</keyword>
<reference evidence="7" key="1">
    <citation type="submission" date="2016-03" db="EMBL/GenBank/DDBJ databases">
        <authorList>
            <person name="Ma C."/>
            <person name="Zhou S."/>
            <person name="Yang G."/>
        </authorList>
    </citation>
    <scope>NUCLEOTIDE SEQUENCE [LARGE SCALE GENOMIC DNA]</scope>
    <source>
        <strain evidence="7">SgZ-1</strain>
    </source>
</reference>
<dbReference type="Pfam" id="PF00126">
    <property type="entry name" value="HTH_1"/>
    <property type="match status" value="1"/>
</dbReference>
<dbReference type="InterPro" id="IPR036388">
    <property type="entry name" value="WH-like_DNA-bd_sf"/>
</dbReference>
<dbReference type="InterPro" id="IPR036390">
    <property type="entry name" value="WH_DNA-bd_sf"/>
</dbReference>
<sequence length="296" mass="32091">MNRLDAMNLFVRVADLGSFAAVANQLGVARSVVTRQIAALEEHLGVKLMVRTTRRLTLTSAGASYLDKCRTILDLVESAEADVMEARLTPRGNLRISLPLSYGLKRIAPLLPAFLKTYPEISLALDFTDRQINLIDEGVDLSIRIAPRLDPGDVARKLGESRLIAVASPDYLARHGRPAHPSELTAHGCLGYSARTQNRPLAFLIDGRMENIHVPFRLQANNGDALMEAAAQGLGITVQPDFIANAYLASGAVEPILEGFAPPPLGIHAMLPSNRYLPHRVRVLIDFLAKGLAAPA</sequence>
<dbReference type="EMBL" id="CP014646">
    <property type="protein sequence ID" value="AMO38317.1"/>
    <property type="molecule type" value="Genomic_DNA"/>
</dbReference>
<protein>
    <submittedName>
        <fullName evidence="6">LysR family transcriptional regulator</fullName>
    </submittedName>
</protein>
<dbReference type="STRING" id="1134435.AC731_016070"/>
<organism evidence="6 7">
    <name type="scientific">Thauera humireducens</name>
    <dbReference type="NCBI Taxonomy" id="1134435"/>
    <lineage>
        <taxon>Bacteria</taxon>
        <taxon>Pseudomonadati</taxon>
        <taxon>Pseudomonadota</taxon>
        <taxon>Betaproteobacteria</taxon>
        <taxon>Rhodocyclales</taxon>
        <taxon>Zoogloeaceae</taxon>
        <taxon>Thauera</taxon>
    </lineage>
</organism>
<dbReference type="PROSITE" id="PS50931">
    <property type="entry name" value="HTH_LYSR"/>
    <property type="match status" value="1"/>
</dbReference>
<evidence type="ECO:0000256" key="3">
    <source>
        <dbReference type="ARBA" id="ARBA00023125"/>
    </source>
</evidence>
<evidence type="ECO:0000256" key="2">
    <source>
        <dbReference type="ARBA" id="ARBA00023015"/>
    </source>
</evidence>
<dbReference type="RefSeq" id="WP_048707582.1">
    <property type="nucleotide sequence ID" value="NZ_CP014646.1"/>
</dbReference>
<keyword evidence="4" id="KW-0804">Transcription</keyword>
<dbReference type="InterPro" id="IPR058163">
    <property type="entry name" value="LysR-type_TF_proteobact-type"/>
</dbReference>
<evidence type="ECO:0000259" key="5">
    <source>
        <dbReference type="PROSITE" id="PS50931"/>
    </source>
</evidence>
<dbReference type="KEGG" id="thu:AC731_016070"/>
<dbReference type="GO" id="GO:0003700">
    <property type="term" value="F:DNA-binding transcription factor activity"/>
    <property type="evidence" value="ECO:0007669"/>
    <property type="project" value="InterPro"/>
</dbReference>
<dbReference type="Gene3D" id="3.40.190.290">
    <property type="match status" value="1"/>
</dbReference>
<comment type="similarity">
    <text evidence="1">Belongs to the LysR transcriptional regulatory family.</text>
</comment>
<dbReference type="AlphaFoldDB" id="A0A127K8P9"/>
<dbReference type="Proteomes" id="UP000036902">
    <property type="component" value="Chromosome"/>
</dbReference>
<accession>A0A127K8P9</accession>
<dbReference type="CDD" id="cd08422">
    <property type="entry name" value="PBP2_CrgA_like"/>
    <property type="match status" value="1"/>
</dbReference>
<dbReference type="Gene3D" id="1.10.10.10">
    <property type="entry name" value="Winged helix-like DNA-binding domain superfamily/Winged helix DNA-binding domain"/>
    <property type="match status" value="1"/>
</dbReference>
<dbReference type="FunFam" id="1.10.10.10:FF:000001">
    <property type="entry name" value="LysR family transcriptional regulator"/>
    <property type="match status" value="1"/>
</dbReference>
<evidence type="ECO:0000313" key="6">
    <source>
        <dbReference type="EMBL" id="AMO38317.1"/>
    </source>
</evidence>
<dbReference type="Pfam" id="PF03466">
    <property type="entry name" value="LysR_substrate"/>
    <property type="match status" value="1"/>
</dbReference>
<dbReference type="GO" id="GO:0006351">
    <property type="term" value="P:DNA-templated transcription"/>
    <property type="evidence" value="ECO:0007669"/>
    <property type="project" value="TreeGrafter"/>
</dbReference>
<dbReference type="SUPFAM" id="SSF53850">
    <property type="entry name" value="Periplasmic binding protein-like II"/>
    <property type="match status" value="1"/>
</dbReference>
<name>A0A127K8P9_9RHOO</name>